<dbReference type="eggNOG" id="ENOG502SFQM">
    <property type="taxonomic scope" value="Eukaryota"/>
</dbReference>
<gene>
    <name evidence="3" type="primary">Dana\GF22390</name>
    <name evidence="3" type="synonym">dana_GLEANR_6361</name>
    <name evidence="3" type="ORF">GF22390</name>
</gene>
<dbReference type="GeneID" id="6505052"/>
<evidence type="ECO:0000313" key="4">
    <source>
        <dbReference type="Proteomes" id="UP000007801"/>
    </source>
</evidence>
<dbReference type="OrthoDB" id="6737830at2759"/>
<name>B3MVS4_DROAN</name>
<evidence type="ECO:0000256" key="2">
    <source>
        <dbReference type="SAM" id="Phobius"/>
    </source>
</evidence>
<evidence type="ECO:0000313" key="3">
    <source>
        <dbReference type="EMBL" id="EDV35069.2"/>
    </source>
</evidence>
<reference evidence="3 4" key="1">
    <citation type="journal article" date="2007" name="Nature">
        <title>Evolution of genes and genomes on the Drosophila phylogeny.</title>
        <authorList>
            <consortium name="Drosophila 12 Genomes Consortium"/>
            <person name="Clark A.G."/>
            <person name="Eisen M.B."/>
            <person name="Smith D.R."/>
            <person name="Bergman C.M."/>
            <person name="Oliver B."/>
            <person name="Markow T.A."/>
            <person name="Kaufman T.C."/>
            <person name="Kellis M."/>
            <person name="Gelbart W."/>
            <person name="Iyer V.N."/>
            <person name="Pollard D.A."/>
            <person name="Sackton T.B."/>
            <person name="Larracuente A.M."/>
            <person name="Singh N.D."/>
            <person name="Abad J.P."/>
            <person name="Abt D.N."/>
            <person name="Adryan B."/>
            <person name="Aguade M."/>
            <person name="Akashi H."/>
            <person name="Anderson W.W."/>
            <person name="Aquadro C.F."/>
            <person name="Ardell D.H."/>
            <person name="Arguello R."/>
            <person name="Artieri C.G."/>
            <person name="Barbash D.A."/>
            <person name="Barker D."/>
            <person name="Barsanti P."/>
            <person name="Batterham P."/>
            <person name="Batzoglou S."/>
            <person name="Begun D."/>
            <person name="Bhutkar A."/>
            <person name="Blanco E."/>
            <person name="Bosak S.A."/>
            <person name="Bradley R.K."/>
            <person name="Brand A.D."/>
            <person name="Brent M.R."/>
            <person name="Brooks A.N."/>
            <person name="Brown R.H."/>
            <person name="Butlin R.K."/>
            <person name="Caggese C."/>
            <person name="Calvi B.R."/>
            <person name="Bernardo de Carvalho A."/>
            <person name="Caspi A."/>
            <person name="Castrezana S."/>
            <person name="Celniker S.E."/>
            <person name="Chang J.L."/>
            <person name="Chapple C."/>
            <person name="Chatterji S."/>
            <person name="Chinwalla A."/>
            <person name="Civetta A."/>
            <person name="Clifton S.W."/>
            <person name="Comeron J.M."/>
            <person name="Costello J.C."/>
            <person name="Coyne J.A."/>
            <person name="Daub J."/>
            <person name="David R.G."/>
            <person name="Delcher A.L."/>
            <person name="Delehaunty K."/>
            <person name="Do C.B."/>
            <person name="Ebling H."/>
            <person name="Edwards K."/>
            <person name="Eickbush T."/>
            <person name="Evans J.D."/>
            <person name="Filipski A."/>
            <person name="Findeiss S."/>
            <person name="Freyhult E."/>
            <person name="Fulton L."/>
            <person name="Fulton R."/>
            <person name="Garcia A.C."/>
            <person name="Gardiner A."/>
            <person name="Garfield D.A."/>
            <person name="Garvin B.E."/>
            <person name="Gibson G."/>
            <person name="Gilbert D."/>
            <person name="Gnerre S."/>
            <person name="Godfrey J."/>
            <person name="Good R."/>
            <person name="Gotea V."/>
            <person name="Gravely B."/>
            <person name="Greenberg A.J."/>
            <person name="Griffiths-Jones S."/>
            <person name="Gross S."/>
            <person name="Guigo R."/>
            <person name="Gustafson E.A."/>
            <person name="Haerty W."/>
            <person name="Hahn M.W."/>
            <person name="Halligan D.L."/>
            <person name="Halpern A.L."/>
            <person name="Halter G.M."/>
            <person name="Han M.V."/>
            <person name="Heger A."/>
            <person name="Hillier L."/>
            <person name="Hinrichs A.S."/>
            <person name="Holmes I."/>
            <person name="Hoskins R.A."/>
            <person name="Hubisz M.J."/>
            <person name="Hultmark D."/>
            <person name="Huntley M.A."/>
            <person name="Jaffe D.B."/>
            <person name="Jagadeeshan S."/>
            <person name="Jeck W.R."/>
            <person name="Johnson J."/>
            <person name="Jones C.D."/>
            <person name="Jordan W.C."/>
            <person name="Karpen G.H."/>
            <person name="Kataoka E."/>
            <person name="Keightley P.D."/>
            <person name="Kheradpour P."/>
            <person name="Kirkness E.F."/>
            <person name="Koerich L.B."/>
            <person name="Kristiansen K."/>
            <person name="Kudrna D."/>
            <person name="Kulathinal R.J."/>
            <person name="Kumar S."/>
            <person name="Kwok R."/>
            <person name="Lander E."/>
            <person name="Langley C.H."/>
            <person name="Lapoint R."/>
            <person name="Lazzaro B.P."/>
            <person name="Lee S.J."/>
            <person name="Levesque L."/>
            <person name="Li R."/>
            <person name="Lin C.F."/>
            <person name="Lin M.F."/>
            <person name="Lindblad-Toh K."/>
            <person name="Llopart A."/>
            <person name="Long M."/>
            <person name="Low L."/>
            <person name="Lozovsky E."/>
            <person name="Lu J."/>
            <person name="Luo M."/>
            <person name="Machado C.A."/>
            <person name="Makalowski W."/>
            <person name="Marzo M."/>
            <person name="Matsuda M."/>
            <person name="Matzkin L."/>
            <person name="McAllister B."/>
            <person name="McBride C.S."/>
            <person name="McKernan B."/>
            <person name="McKernan K."/>
            <person name="Mendez-Lago M."/>
            <person name="Minx P."/>
            <person name="Mollenhauer M.U."/>
            <person name="Montooth K."/>
            <person name="Mount S.M."/>
            <person name="Mu X."/>
            <person name="Myers E."/>
            <person name="Negre B."/>
            <person name="Newfeld S."/>
            <person name="Nielsen R."/>
            <person name="Noor M.A."/>
            <person name="O'Grady P."/>
            <person name="Pachter L."/>
            <person name="Papaceit M."/>
            <person name="Parisi M.J."/>
            <person name="Parisi M."/>
            <person name="Parts L."/>
            <person name="Pedersen J.S."/>
            <person name="Pesole G."/>
            <person name="Phillippy A.M."/>
            <person name="Ponting C.P."/>
            <person name="Pop M."/>
            <person name="Porcelli D."/>
            <person name="Powell J.R."/>
            <person name="Prohaska S."/>
            <person name="Pruitt K."/>
            <person name="Puig M."/>
            <person name="Quesneville H."/>
            <person name="Ram K.R."/>
            <person name="Rand D."/>
            <person name="Rasmussen M.D."/>
            <person name="Reed L.K."/>
            <person name="Reenan R."/>
            <person name="Reily A."/>
            <person name="Remington K.A."/>
            <person name="Rieger T.T."/>
            <person name="Ritchie M.G."/>
            <person name="Robin C."/>
            <person name="Rogers Y.H."/>
            <person name="Rohde C."/>
            <person name="Rozas J."/>
            <person name="Rubenfield M.J."/>
            <person name="Ruiz A."/>
            <person name="Russo S."/>
            <person name="Salzberg S.L."/>
            <person name="Sanchez-Gracia A."/>
            <person name="Saranga D.J."/>
            <person name="Sato H."/>
            <person name="Schaeffer S.W."/>
            <person name="Schatz M.C."/>
            <person name="Schlenke T."/>
            <person name="Schwartz R."/>
            <person name="Segarra C."/>
            <person name="Singh R.S."/>
            <person name="Sirot L."/>
            <person name="Sirota M."/>
            <person name="Sisneros N.B."/>
            <person name="Smith C.D."/>
            <person name="Smith T.F."/>
            <person name="Spieth J."/>
            <person name="Stage D.E."/>
            <person name="Stark A."/>
            <person name="Stephan W."/>
            <person name="Strausberg R.L."/>
            <person name="Strempel S."/>
            <person name="Sturgill D."/>
            <person name="Sutton G."/>
            <person name="Sutton G.G."/>
            <person name="Tao W."/>
            <person name="Teichmann S."/>
            <person name="Tobari Y.N."/>
            <person name="Tomimura Y."/>
            <person name="Tsolas J.M."/>
            <person name="Valente V.L."/>
            <person name="Venter E."/>
            <person name="Venter J.C."/>
            <person name="Vicario S."/>
            <person name="Vieira F.G."/>
            <person name="Vilella A.J."/>
            <person name="Villasante A."/>
            <person name="Walenz B."/>
            <person name="Wang J."/>
            <person name="Wasserman M."/>
            <person name="Watts T."/>
            <person name="Wilson D."/>
            <person name="Wilson R.K."/>
            <person name="Wing R.A."/>
            <person name="Wolfner M.F."/>
            <person name="Wong A."/>
            <person name="Wong G.K."/>
            <person name="Wu C.I."/>
            <person name="Wu G."/>
            <person name="Yamamoto D."/>
            <person name="Yang H.P."/>
            <person name="Yang S.P."/>
            <person name="Yorke J.A."/>
            <person name="Yoshida K."/>
            <person name="Zdobnov E."/>
            <person name="Zhang P."/>
            <person name="Zhang Y."/>
            <person name="Zimin A.V."/>
            <person name="Baldwin J."/>
            <person name="Abdouelleil A."/>
            <person name="Abdulkadir J."/>
            <person name="Abebe A."/>
            <person name="Abera B."/>
            <person name="Abreu J."/>
            <person name="Acer S.C."/>
            <person name="Aftuck L."/>
            <person name="Alexander A."/>
            <person name="An P."/>
            <person name="Anderson E."/>
            <person name="Anderson S."/>
            <person name="Arachi H."/>
            <person name="Azer M."/>
            <person name="Bachantsang P."/>
            <person name="Barry A."/>
            <person name="Bayul T."/>
            <person name="Berlin A."/>
            <person name="Bessette D."/>
            <person name="Bloom T."/>
            <person name="Blye J."/>
            <person name="Boguslavskiy L."/>
            <person name="Bonnet C."/>
            <person name="Boukhgalter B."/>
            <person name="Bourzgui I."/>
            <person name="Brown A."/>
            <person name="Cahill P."/>
            <person name="Channer S."/>
            <person name="Cheshatsang Y."/>
            <person name="Chuda L."/>
            <person name="Citroen M."/>
            <person name="Collymore A."/>
            <person name="Cooke P."/>
            <person name="Costello M."/>
            <person name="D'Aco K."/>
            <person name="Daza R."/>
            <person name="De Haan G."/>
            <person name="DeGray S."/>
            <person name="DeMaso C."/>
            <person name="Dhargay N."/>
            <person name="Dooley K."/>
            <person name="Dooley E."/>
            <person name="Doricent M."/>
            <person name="Dorje P."/>
            <person name="Dorjee K."/>
            <person name="Dupes A."/>
            <person name="Elong R."/>
            <person name="Falk J."/>
            <person name="Farina A."/>
            <person name="Faro S."/>
            <person name="Ferguson D."/>
            <person name="Fisher S."/>
            <person name="Foley C.D."/>
            <person name="Franke A."/>
            <person name="Friedrich D."/>
            <person name="Gadbois L."/>
            <person name="Gearin G."/>
            <person name="Gearin C.R."/>
            <person name="Giannoukos G."/>
            <person name="Goode T."/>
            <person name="Graham J."/>
            <person name="Grandbois E."/>
            <person name="Grewal S."/>
            <person name="Gyaltsen K."/>
            <person name="Hafez N."/>
            <person name="Hagos B."/>
            <person name="Hall J."/>
            <person name="Henson C."/>
            <person name="Hollinger A."/>
            <person name="Honan T."/>
            <person name="Huard M.D."/>
            <person name="Hughes L."/>
            <person name="Hurhula B."/>
            <person name="Husby M.E."/>
            <person name="Kamat A."/>
            <person name="Kanga B."/>
            <person name="Kashin S."/>
            <person name="Khazanovich D."/>
            <person name="Kisner P."/>
            <person name="Lance K."/>
            <person name="Lara M."/>
            <person name="Lee W."/>
            <person name="Lennon N."/>
            <person name="Letendre F."/>
            <person name="LeVine R."/>
            <person name="Lipovsky A."/>
            <person name="Liu X."/>
            <person name="Liu J."/>
            <person name="Liu S."/>
            <person name="Lokyitsang T."/>
            <person name="Lokyitsang Y."/>
            <person name="Lubonja R."/>
            <person name="Lui A."/>
            <person name="MacDonald P."/>
            <person name="Magnisalis V."/>
            <person name="Maru K."/>
            <person name="Matthews C."/>
            <person name="McCusker W."/>
            <person name="McDonough S."/>
            <person name="Mehta T."/>
            <person name="Meldrim J."/>
            <person name="Meneus L."/>
            <person name="Mihai O."/>
            <person name="Mihalev A."/>
            <person name="Mihova T."/>
            <person name="Mittelman R."/>
            <person name="Mlenga V."/>
            <person name="Montmayeur A."/>
            <person name="Mulrain L."/>
            <person name="Navidi A."/>
            <person name="Naylor J."/>
            <person name="Negash T."/>
            <person name="Nguyen T."/>
            <person name="Nguyen N."/>
            <person name="Nicol R."/>
            <person name="Norbu C."/>
            <person name="Norbu N."/>
            <person name="Novod N."/>
            <person name="O'Neill B."/>
            <person name="Osman S."/>
            <person name="Markiewicz E."/>
            <person name="Oyono O.L."/>
            <person name="Patti C."/>
            <person name="Phunkhang P."/>
            <person name="Pierre F."/>
            <person name="Priest M."/>
            <person name="Raghuraman S."/>
            <person name="Rege F."/>
            <person name="Reyes R."/>
            <person name="Rise C."/>
            <person name="Rogov P."/>
            <person name="Ross K."/>
            <person name="Ryan E."/>
            <person name="Settipalli S."/>
            <person name="Shea T."/>
            <person name="Sherpa N."/>
            <person name="Shi L."/>
            <person name="Shih D."/>
            <person name="Sparrow T."/>
            <person name="Spaulding J."/>
            <person name="Stalker J."/>
            <person name="Stange-Thomann N."/>
            <person name="Stavropoulos S."/>
            <person name="Stone C."/>
            <person name="Strader C."/>
            <person name="Tesfaye S."/>
            <person name="Thomson T."/>
            <person name="Thoulutsang Y."/>
            <person name="Thoulutsang D."/>
            <person name="Topham K."/>
            <person name="Topping I."/>
            <person name="Tsamla T."/>
            <person name="Vassiliev H."/>
            <person name="Vo A."/>
            <person name="Wangchuk T."/>
            <person name="Wangdi T."/>
            <person name="Weiand M."/>
            <person name="Wilkinson J."/>
            <person name="Wilson A."/>
            <person name="Yadav S."/>
            <person name="Young G."/>
            <person name="Yu Q."/>
            <person name="Zembek L."/>
            <person name="Zhong D."/>
            <person name="Zimmer A."/>
            <person name="Zwirko Z."/>
            <person name="Jaffe D.B."/>
            <person name="Alvarez P."/>
            <person name="Brockman W."/>
            <person name="Butler J."/>
            <person name="Chin C."/>
            <person name="Gnerre S."/>
            <person name="Grabherr M."/>
            <person name="Kleber M."/>
            <person name="Mauceli E."/>
            <person name="MacCallum I."/>
        </authorList>
    </citation>
    <scope>NUCLEOTIDE SEQUENCE [LARGE SCALE GENOMIC DNA]</scope>
    <source>
        <strain evidence="4">Tucson 14024-0371.13</strain>
    </source>
</reference>
<organism evidence="3 4">
    <name type="scientific">Drosophila ananassae</name>
    <name type="common">Fruit fly</name>
    <dbReference type="NCBI Taxonomy" id="7217"/>
    <lineage>
        <taxon>Eukaryota</taxon>
        <taxon>Metazoa</taxon>
        <taxon>Ecdysozoa</taxon>
        <taxon>Arthropoda</taxon>
        <taxon>Hexapoda</taxon>
        <taxon>Insecta</taxon>
        <taxon>Pterygota</taxon>
        <taxon>Neoptera</taxon>
        <taxon>Endopterygota</taxon>
        <taxon>Diptera</taxon>
        <taxon>Brachycera</taxon>
        <taxon>Muscomorpha</taxon>
        <taxon>Ephydroidea</taxon>
        <taxon>Drosophilidae</taxon>
        <taxon>Drosophila</taxon>
        <taxon>Sophophora</taxon>
    </lineage>
</organism>
<proteinExistence type="predicted"/>
<feature type="compositionally biased region" description="Polar residues" evidence="1">
    <location>
        <begin position="299"/>
        <end position="314"/>
    </location>
</feature>
<feature type="transmembrane region" description="Helical" evidence="2">
    <location>
        <begin position="86"/>
        <end position="105"/>
    </location>
</feature>
<keyword evidence="2" id="KW-0812">Transmembrane</keyword>
<sequence length="341" mass="37363">MATSVPKRFPPEPKSPMSVPRITVSRNPTGIGKPAISGTPVPKSPDGLTSMVARKSITSMSEEEIIQENLNEILDLKSREERKANGRLVAVIVCFLVLFLAVYHACVRKTENSLAGVLVPAGIMLSYGAWVVVLAKRDKHRRAMFERHIEEVTLKNKTELEEKHARHAKQAASGHSGNGHSGSGHSGSGHSGSGHSGSGHSGSSHSRTASTEQLSGSVSPMSTLHYVNELLPNGDHRRKQRRHRHKDRHPEKDHPDQRQRHHQNNPDIGVHRSIGNKRPSIRQKLFGQTISHVKLVEAQSDSTDSSPGIVSGHTSKPIRPTHTVSPTDPGEKRSQRLVMEP</sequence>
<evidence type="ECO:0000256" key="1">
    <source>
        <dbReference type="SAM" id="MobiDB-lite"/>
    </source>
</evidence>
<feature type="region of interest" description="Disordered" evidence="1">
    <location>
        <begin position="156"/>
        <end position="275"/>
    </location>
</feature>
<feature type="compositionally biased region" description="Basic and acidic residues" evidence="1">
    <location>
        <begin position="248"/>
        <end position="258"/>
    </location>
</feature>
<feature type="compositionally biased region" description="Polar residues" evidence="1">
    <location>
        <begin position="207"/>
        <end position="222"/>
    </location>
</feature>
<keyword evidence="2" id="KW-0472">Membrane</keyword>
<accession>B3MVS4</accession>
<dbReference type="InParanoid" id="B3MVS4"/>
<dbReference type="AlphaFoldDB" id="B3MVS4"/>
<dbReference type="KEGG" id="dan:6505052"/>
<protein>
    <submittedName>
        <fullName evidence="3">Uncharacterized protein</fullName>
    </submittedName>
</protein>
<feature type="compositionally biased region" description="Basic residues" evidence="1">
    <location>
        <begin position="236"/>
        <end position="247"/>
    </location>
</feature>
<feature type="transmembrane region" description="Helical" evidence="2">
    <location>
        <begin position="117"/>
        <end position="135"/>
    </location>
</feature>
<keyword evidence="2" id="KW-1133">Transmembrane helix</keyword>
<dbReference type="HOGENOM" id="CLU_960671_0_0_1"/>
<dbReference type="Proteomes" id="UP000007801">
    <property type="component" value="Unassembled WGS sequence"/>
</dbReference>
<feature type="compositionally biased region" description="Gly residues" evidence="1">
    <location>
        <begin position="176"/>
        <end position="200"/>
    </location>
</feature>
<feature type="region of interest" description="Disordered" evidence="1">
    <location>
        <begin position="1"/>
        <end position="44"/>
    </location>
</feature>
<dbReference type="EMBL" id="CH902625">
    <property type="protein sequence ID" value="EDV35069.2"/>
    <property type="molecule type" value="Genomic_DNA"/>
</dbReference>
<keyword evidence="4" id="KW-1185">Reference proteome</keyword>
<feature type="region of interest" description="Disordered" evidence="1">
    <location>
        <begin position="297"/>
        <end position="341"/>
    </location>
</feature>